<keyword evidence="2" id="KW-1185">Reference proteome</keyword>
<accession>A0AA36Y3G5</accession>
<dbReference type="Pfam" id="PF12952">
    <property type="entry name" value="DUF3841"/>
    <property type="match status" value="1"/>
</dbReference>
<dbReference type="AlphaFoldDB" id="A0AA36Y3G5"/>
<comment type="caution">
    <text evidence="1">The sequence shown here is derived from an EMBL/GenBank/DDBJ whole genome shotgun (WGS) entry which is preliminary data.</text>
</comment>
<dbReference type="Proteomes" id="UP000018466">
    <property type="component" value="Unassembled WGS sequence"/>
</dbReference>
<evidence type="ECO:0008006" key="3">
    <source>
        <dbReference type="Google" id="ProtNLM"/>
    </source>
</evidence>
<gene>
    <name evidence="1" type="ORF">HMPREF9623_02005</name>
</gene>
<dbReference type="EMBL" id="AGEL01000015">
    <property type="protein sequence ID" value="EHO15684.1"/>
    <property type="molecule type" value="Genomic_DNA"/>
</dbReference>
<evidence type="ECO:0000313" key="1">
    <source>
        <dbReference type="EMBL" id="EHO15684.1"/>
    </source>
</evidence>
<organism evidence="1 2">
    <name type="scientific">Stomatobaculum longum</name>
    <dbReference type="NCBI Taxonomy" id="796942"/>
    <lineage>
        <taxon>Bacteria</taxon>
        <taxon>Bacillati</taxon>
        <taxon>Bacillota</taxon>
        <taxon>Clostridia</taxon>
        <taxon>Lachnospirales</taxon>
        <taxon>Lachnospiraceae</taxon>
        <taxon>Stomatobaculum</taxon>
    </lineage>
</organism>
<dbReference type="GeneID" id="86941722"/>
<reference evidence="1 2" key="1">
    <citation type="submission" date="2011-10" db="EMBL/GenBank/DDBJ databases">
        <title>The Genome Sequence of Lachnospiraceae bacterium ACC2.</title>
        <authorList>
            <consortium name="The Broad Institute Genome Sequencing Platform"/>
            <person name="Earl A."/>
            <person name="Ward D."/>
            <person name="Feldgarden M."/>
            <person name="Gevers D."/>
            <person name="Sizova M."/>
            <person name="Hazen A."/>
            <person name="Epstein S."/>
            <person name="Young S.K."/>
            <person name="Zeng Q."/>
            <person name="Gargeya S."/>
            <person name="Fitzgerald M."/>
            <person name="Haas B."/>
            <person name="Abouelleil A."/>
            <person name="Alvarado L."/>
            <person name="Arachchi H.M."/>
            <person name="Berlin A."/>
            <person name="Brown A."/>
            <person name="Chapman S.B."/>
            <person name="Chen Z."/>
            <person name="Dunbar C."/>
            <person name="Freedman E."/>
            <person name="Gearin G."/>
            <person name="Goldberg J."/>
            <person name="Griggs A."/>
            <person name="Gujja S."/>
            <person name="Heiman D."/>
            <person name="Howarth C."/>
            <person name="Larson L."/>
            <person name="Lui A."/>
            <person name="MacDonald P.J.P."/>
            <person name="Montmayeur A."/>
            <person name="Murphy C."/>
            <person name="Neiman D."/>
            <person name="Pearson M."/>
            <person name="Priest M."/>
            <person name="Roberts A."/>
            <person name="Saif S."/>
            <person name="Shea T."/>
            <person name="Shenoy N."/>
            <person name="Sisk P."/>
            <person name="Stolte C."/>
            <person name="Sykes S."/>
            <person name="Wortman J."/>
            <person name="Nusbaum C."/>
            <person name="Birren B."/>
        </authorList>
    </citation>
    <scope>NUCLEOTIDE SEQUENCE [LARGE SCALE GENOMIC DNA]</scope>
    <source>
        <strain evidence="1 2">ACC2</strain>
    </source>
</reference>
<sequence>MILWTSQEEAVYNELLKTGVYRCDLNLSSMRDCRKQYDWLVRQMKQRIGPPPDKVTYPVWALYQQSDKHRKPDLHRERWEFGCDGERFACIEIEIPDRDVLLSDFDAWCIILSDFLISDTEQEDRCLEAQYEALSPSEKRRMKEKNWERVFSLSPLNNGWARRGYEIQATFWELRLEQVRDVRFFRAAAKSDSPQ</sequence>
<evidence type="ECO:0000313" key="2">
    <source>
        <dbReference type="Proteomes" id="UP000018466"/>
    </source>
</evidence>
<dbReference type="InterPro" id="IPR024211">
    <property type="entry name" value="DUF3841"/>
</dbReference>
<protein>
    <recommendedName>
        <fullName evidence="3">DUF3841 domain-containing protein</fullName>
    </recommendedName>
</protein>
<proteinExistence type="predicted"/>
<dbReference type="RefSeq" id="WP_009533811.1">
    <property type="nucleotide sequence ID" value="NZ_JH590865.1"/>
</dbReference>
<name>A0AA36Y3G5_9FIRM</name>